<evidence type="ECO:0000256" key="5">
    <source>
        <dbReference type="SAM" id="SignalP"/>
    </source>
</evidence>
<dbReference type="PIRSF" id="PIRSF002741">
    <property type="entry name" value="MppA"/>
    <property type="match status" value="1"/>
</dbReference>
<keyword evidence="3 5" id="KW-0732">Signal</keyword>
<dbReference type="InterPro" id="IPR000914">
    <property type="entry name" value="SBP_5_dom"/>
</dbReference>
<evidence type="ECO:0000313" key="10">
    <source>
        <dbReference type="Proteomes" id="UP000190130"/>
    </source>
</evidence>
<evidence type="ECO:0000313" key="7">
    <source>
        <dbReference type="EMBL" id="KQK30170.1"/>
    </source>
</evidence>
<comment type="similarity">
    <text evidence="2">Belongs to the bacterial solute-binding protein 5 family.</text>
</comment>
<dbReference type="Gene3D" id="3.90.76.10">
    <property type="entry name" value="Dipeptide-binding Protein, Domain 1"/>
    <property type="match status" value="1"/>
</dbReference>
<dbReference type="PANTHER" id="PTHR30290">
    <property type="entry name" value="PERIPLASMIC BINDING COMPONENT OF ABC TRANSPORTER"/>
    <property type="match status" value="1"/>
</dbReference>
<evidence type="ECO:0000259" key="6">
    <source>
        <dbReference type="Pfam" id="PF00496"/>
    </source>
</evidence>
<feature type="compositionally biased region" description="Polar residues" evidence="4">
    <location>
        <begin position="322"/>
        <end position="334"/>
    </location>
</feature>
<dbReference type="STRING" id="53254.SAMN05660750_04342"/>
<dbReference type="InterPro" id="IPR039424">
    <property type="entry name" value="SBP_5"/>
</dbReference>
<feature type="domain" description="Solute-binding protein family 5" evidence="6">
    <location>
        <begin position="70"/>
        <end position="428"/>
    </location>
</feature>
<feature type="chain" id="PRO_5014520624" evidence="5">
    <location>
        <begin position="21"/>
        <end position="517"/>
    </location>
</feature>
<reference evidence="7 9" key="1">
    <citation type="submission" date="2015-10" db="EMBL/GenBank/DDBJ databases">
        <title>Draft genome of Bosea thiooxidans.</title>
        <authorList>
            <person name="Wang X."/>
        </authorList>
    </citation>
    <scope>NUCLEOTIDE SEQUENCE [LARGE SCALE GENOMIC DNA]</scope>
    <source>
        <strain evidence="7 9">CGMCC 9174</strain>
    </source>
</reference>
<dbReference type="GO" id="GO:0015833">
    <property type="term" value="P:peptide transport"/>
    <property type="evidence" value="ECO:0007669"/>
    <property type="project" value="TreeGrafter"/>
</dbReference>
<reference evidence="8 10" key="2">
    <citation type="submission" date="2017-02" db="EMBL/GenBank/DDBJ databases">
        <authorList>
            <person name="Peterson S.W."/>
        </authorList>
    </citation>
    <scope>NUCLEOTIDE SEQUENCE [LARGE SCALE GENOMIC DNA]</scope>
    <source>
        <strain evidence="8 10">DSM 9653</strain>
    </source>
</reference>
<dbReference type="GO" id="GO:1904680">
    <property type="term" value="F:peptide transmembrane transporter activity"/>
    <property type="evidence" value="ECO:0007669"/>
    <property type="project" value="TreeGrafter"/>
</dbReference>
<dbReference type="Gene3D" id="3.10.105.10">
    <property type="entry name" value="Dipeptide-binding Protein, Domain 3"/>
    <property type="match status" value="1"/>
</dbReference>
<dbReference type="EMBL" id="FUYX01000015">
    <property type="protein sequence ID" value="SKC11347.1"/>
    <property type="molecule type" value="Genomic_DNA"/>
</dbReference>
<evidence type="ECO:0000313" key="9">
    <source>
        <dbReference type="Proteomes" id="UP000051562"/>
    </source>
</evidence>
<dbReference type="Proteomes" id="UP000051562">
    <property type="component" value="Unassembled WGS sequence"/>
</dbReference>
<dbReference type="InterPro" id="IPR030678">
    <property type="entry name" value="Peptide/Ni-bd"/>
</dbReference>
<evidence type="ECO:0000313" key="8">
    <source>
        <dbReference type="EMBL" id="SKC11347.1"/>
    </source>
</evidence>
<dbReference type="OrthoDB" id="9803988at2"/>
<proteinExistence type="inferred from homology"/>
<keyword evidence="9" id="KW-1185">Reference proteome</keyword>
<sequence>MKLGWLAAVAAFACLAPAAAQEPKAGGELRIAISGDITSSEPGVRRSGDADTILHHVVEALVAYREDLSIAPMLAESYSTSPDGRSYIFKLRDGITFHNGAPMTSADVKWSWDRMLDPATRWQCRGWYDGTQDMKIEAIETPDPKTVVFRLAAPSALFLHYVANIQCMTGVLHRDSVNASGEWIKPIGTGPFAFTEWRKNSFILLGKFSGYKPRSEPMSGYAGARNAYVDQVRWMVVPDDATRRTGLRAGQIDWIVTDVGDIVELRGAKGVKVATTQGLSWNVLLIQTRDPLLSDPRIRKAIAHAIDLKTLVANRTDGLGQPNPSAIPSTSGSHTPAHDQGYAYDPALARKLLKEAGYDGRPVKLQTSQKLVHLYDSAIILQAMLKQVGFNAELEMLEWATQLDRYSKGNFQLQSFRFTARFEPSLNYKTFVGSKDVDADSQWEDKRAIELLLASATELDPARRQAIFDEMHQRMIEQVPIISLYNTPLVEASTDRIAGTEITSFGKTRAWGVWINR</sequence>
<dbReference type="RefSeq" id="WP_055728573.1">
    <property type="nucleotide sequence ID" value="NZ_FUYX01000015.1"/>
</dbReference>
<dbReference type="GO" id="GO:0043190">
    <property type="term" value="C:ATP-binding cassette (ABC) transporter complex"/>
    <property type="evidence" value="ECO:0007669"/>
    <property type="project" value="InterPro"/>
</dbReference>
<dbReference type="Gene3D" id="3.40.190.10">
    <property type="entry name" value="Periplasmic binding protein-like II"/>
    <property type="match status" value="1"/>
</dbReference>
<name>A0A0Q3SXY6_9HYPH</name>
<evidence type="ECO:0000256" key="4">
    <source>
        <dbReference type="SAM" id="MobiDB-lite"/>
    </source>
</evidence>
<feature type="region of interest" description="Disordered" evidence="4">
    <location>
        <begin position="317"/>
        <end position="340"/>
    </location>
</feature>
<evidence type="ECO:0000256" key="3">
    <source>
        <dbReference type="ARBA" id="ARBA00022729"/>
    </source>
</evidence>
<evidence type="ECO:0000256" key="1">
    <source>
        <dbReference type="ARBA" id="ARBA00004418"/>
    </source>
</evidence>
<protein>
    <submittedName>
        <fullName evidence="8">Peptide/nickel transport system substrate-binding protein</fullName>
    </submittedName>
</protein>
<dbReference type="GO" id="GO:0030288">
    <property type="term" value="C:outer membrane-bounded periplasmic space"/>
    <property type="evidence" value="ECO:0007669"/>
    <property type="project" value="UniProtKB-ARBA"/>
</dbReference>
<dbReference type="Pfam" id="PF00496">
    <property type="entry name" value="SBP_bac_5"/>
    <property type="match status" value="1"/>
</dbReference>
<dbReference type="SUPFAM" id="SSF53850">
    <property type="entry name" value="Periplasmic binding protein-like II"/>
    <property type="match status" value="1"/>
</dbReference>
<accession>A0A0Q3SXY6</accession>
<comment type="subcellular location">
    <subcellularLocation>
        <location evidence="1">Periplasm</location>
    </subcellularLocation>
</comment>
<organism evidence="7 9">
    <name type="scientific">Bosea thiooxidans</name>
    <dbReference type="NCBI Taxonomy" id="53254"/>
    <lineage>
        <taxon>Bacteria</taxon>
        <taxon>Pseudomonadati</taxon>
        <taxon>Pseudomonadota</taxon>
        <taxon>Alphaproteobacteria</taxon>
        <taxon>Hyphomicrobiales</taxon>
        <taxon>Boseaceae</taxon>
        <taxon>Bosea</taxon>
    </lineage>
</organism>
<dbReference type="Proteomes" id="UP000190130">
    <property type="component" value="Unassembled WGS sequence"/>
</dbReference>
<dbReference type="PANTHER" id="PTHR30290:SF38">
    <property type="entry name" value="D,D-DIPEPTIDE-BINDING PERIPLASMIC PROTEIN DDPA-RELATED"/>
    <property type="match status" value="1"/>
</dbReference>
<evidence type="ECO:0000256" key="2">
    <source>
        <dbReference type="ARBA" id="ARBA00005695"/>
    </source>
</evidence>
<dbReference type="AlphaFoldDB" id="A0A0Q3SXY6"/>
<feature type="signal peptide" evidence="5">
    <location>
        <begin position="1"/>
        <end position="20"/>
    </location>
</feature>
<dbReference type="EMBL" id="LMAR01000042">
    <property type="protein sequence ID" value="KQK30170.1"/>
    <property type="molecule type" value="Genomic_DNA"/>
</dbReference>
<gene>
    <name evidence="7" type="ORF">ARD30_15065</name>
    <name evidence="8" type="ORF">SAMN05660750_04342</name>
</gene>